<accession>A0A239HHM9</accession>
<feature type="domain" description="MBG" evidence="1">
    <location>
        <begin position="12"/>
        <end position="84"/>
    </location>
</feature>
<dbReference type="EMBL" id="FZOK01000047">
    <property type="protein sequence ID" value="SNS80641.1"/>
    <property type="molecule type" value="Genomic_DNA"/>
</dbReference>
<organism evidence="2 3">
    <name type="scientific">Belliella buryatensis</name>
    <dbReference type="NCBI Taxonomy" id="1500549"/>
    <lineage>
        <taxon>Bacteria</taxon>
        <taxon>Pseudomonadati</taxon>
        <taxon>Bacteroidota</taxon>
        <taxon>Cytophagia</taxon>
        <taxon>Cytophagales</taxon>
        <taxon>Cyclobacteriaceae</taxon>
        <taxon>Belliella</taxon>
    </lineage>
</organism>
<reference evidence="3" key="1">
    <citation type="submission" date="2017-06" db="EMBL/GenBank/DDBJ databases">
        <authorList>
            <person name="Varghese N."/>
            <person name="Submissions S."/>
        </authorList>
    </citation>
    <scope>NUCLEOTIDE SEQUENCE [LARGE SCALE GENOMIC DNA]</scope>
    <source>
        <strain evidence="3">5C</strain>
    </source>
</reference>
<dbReference type="RefSeq" id="WP_170932533.1">
    <property type="nucleotide sequence ID" value="NZ_FZOK01000047.1"/>
</dbReference>
<keyword evidence="3" id="KW-1185">Reference proteome</keyword>
<dbReference type="Proteomes" id="UP000198480">
    <property type="component" value="Unassembled WGS sequence"/>
</dbReference>
<evidence type="ECO:0000313" key="2">
    <source>
        <dbReference type="EMBL" id="SNS80641.1"/>
    </source>
</evidence>
<feature type="domain" description="MBG" evidence="1">
    <location>
        <begin position="170"/>
        <end position="242"/>
    </location>
</feature>
<feature type="non-terminal residue" evidence="2">
    <location>
        <position position="444"/>
    </location>
</feature>
<name>A0A239HHM9_9BACT</name>
<evidence type="ECO:0000259" key="1">
    <source>
        <dbReference type="Pfam" id="PF18676"/>
    </source>
</evidence>
<gene>
    <name evidence="2" type="ORF">SAMN06295967_1471</name>
</gene>
<feature type="domain" description="MBG" evidence="1">
    <location>
        <begin position="91"/>
        <end position="164"/>
    </location>
</feature>
<feature type="non-terminal residue" evidence="2">
    <location>
        <position position="1"/>
    </location>
</feature>
<feature type="domain" description="MBG" evidence="1">
    <location>
        <begin position="249"/>
        <end position="321"/>
    </location>
</feature>
<dbReference type="AlphaFoldDB" id="A0A239HHM9"/>
<dbReference type="Pfam" id="PF18676">
    <property type="entry name" value="MBG_2"/>
    <property type="match status" value="5"/>
</dbReference>
<feature type="domain" description="MBG" evidence="1">
    <location>
        <begin position="328"/>
        <end position="396"/>
    </location>
</feature>
<evidence type="ECO:0000313" key="3">
    <source>
        <dbReference type="Proteomes" id="UP000198480"/>
    </source>
</evidence>
<proteinExistence type="predicted"/>
<dbReference type="InterPro" id="IPR041286">
    <property type="entry name" value="MBG_2"/>
</dbReference>
<protein>
    <recommendedName>
        <fullName evidence="1">MBG domain-containing protein</fullName>
    </recommendedName>
</protein>
<dbReference type="Gene3D" id="3.30.160.710">
    <property type="match status" value="5"/>
</dbReference>
<sequence>VAGELEVTKASVTITADNKDKVYGSVNPPLTFTYAGLVNGDTKIATEPSISTMTTASSAVGTYPITLTGGSDANYDITLVAGELEVTKASVTITAENKDKVYGSANPTLTFTYSGLVNSDTKVATEPSISTTATASSNVGTYPITLAGGSDDNYDIELKAGILTVVKAKVTITAENKSKVYGSANPALTFTYSGLVNGDTKVANEPSISTTVTASSAVGIYPITLAGGSDANYDITLVAGELEVTKAAVTITAENKDKVYGSANPPLTFSYAGLVNGDTELSTEPSIGTTATASSGVGTYPITLTGGSDANYDIILVAGELEVTKATLTIKANNQSKVYDLEDPAFTYTVMGLIGLDQLSGKLSRDQGEDVGKYAITLGTLTGGNNYQIAYTAAELEIIPTSISEIFEIGTLQMNWGTVPDLPNSVALMATNGRPYFLDVTWNQ</sequence>